<keyword evidence="3" id="KW-1185">Reference proteome</keyword>
<accession>A0A4P9X2P9</accession>
<evidence type="ECO:0000313" key="2">
    <source>
        <dbReference type="EMBL" id="RKO99060.1"/>
    </source>
</evidence>
<sequence length="146" mass="14658">MTGDRRSRRAATDVAPIRPPAVPPASRRDVVRSGGDSSSDRAVSLDDRSPHVVKGDPVLVVTIEDAATDHADDPGRDPRGVCSSRAVGGAAPSTIPGVATAAAAAAAAVDAVPRATGVPIVLLSLRFTDVEPLAGRAGSGLAPLRS</sequence>
<protein>
    <submittedName>
        <fullName evidence="2">Uncharacterized protein</fullName>
    </submittedName>
</protein>
<feature type="compositionally biased region" description="Basic and acidic residues" evidence="1">
    <location>
        <begin position="67"/>
        <end position="79"/>
    </location>
</feature>
<name>A0A4P9X2P9_9FUNG</name>
<gene>
    <name evidence="2" type="ORF">CXG81DRAFT_20803</name>
</gene>
<dbReference type="Proteomes" id="UP000274922">
    <property type="component" value="Unassembled WGS sequence"/>
</dbReference>
<reference evidence="3" key="1">
    <citation type="journal article" date="2018" name="Nat. Microbiol.">
        <title>Leveraging single-cell genomics to expand the fungal tree of life.</title>
        <authorList>
            <person name="Ahrendt S.R."/>
            <person name="Quandt C.A."/>
            <person name="Ciobanu D."/>
            <person name="Clum A."/>
            <person name="Salamov A."/>
            <person name="Andreopoulos B."/>
            <person name="Cheng J.F."/>
            <person name="Woyke T."/>
            <person name="Pelin A."/>
            <person name="Henrissat B."/>
            <person name="Reynolds N.K."/>
            <person name="Benny G.L."/>
            <person name="Smith M.E."/>
            <person name="James T.Y."/>
            <person name="Grigoriev I.V."/>
        </authorList>
    </citation>
    <scope>NUCLEOTIDE SEQUENCE [LARGE SCALE GENOMIC DNA]</scope>
    <source>
        <strain evidence="3">ATCC 52028</strain>
    </source>
</reference>
<evidence type="ECO:0000256" key="1">
    <source>
        <dbReference type="SAM" id="MobiDB-lite"/>
    </source>
</evidence>
<feature type="region of interest" description="Disordered" evidence="1">
    <location>
        <begin position="1"/>
        <end position="51"/>
    </location>
</feature>
<evidence type="ECO:0000313" key="3">
    <source>
        <dbReference type="Proteomes" id="UP000274922"/>
    </source>
</evidence>
<dbReference type="AlphaFoldDB" id="A0A4P9X2P9"/>
<organism evidence="2 3">
    <name type="scientific">Caulochytrium protostelioides</name>
    <dbReference type="NCBI Taxonomy" id="1555241"/>
    <lineage>
        <taxon>Eukaryota</taxon>
        <taxon>Fungi</taxon>
        <taxon>Fungi incertae sedis</taxon>
        <taxon>Chytridiomycota</taxon>
        <taxon>Chytridiomycota incertae sedis</taxon>
        <taxon>Chytridiomycetes</taxon>
        <taxon>Caulochytriales</taxon>
        <taxon>Caulochytriaceae</taxon>
        <taxon>Caulochytrium</taxon>
    </lineage>
</organism>
<proteinExistence type="predicted"/>
<feature type="compositionally biased region" description="Low complexity" evidence="1">
    <location>
        <begin position="32"/>
        <end position="42"/>
    </location>
</feature>
<dbReference type="EMBL" id="ML014324">
    <property type="protein sequence ID" value="RKO99060.1"/>
    <property type="molecule type" value="Genomic_DNA"/>
</dbReference>
<feature type="region of interest" description="Disordered" evidence="1">
    <location>
        <begin position="67"/>
        <end position="90"/>
    </location>
</feature>